<dbReference type="AlphaFoldDB" id="A0A917IYG0"/>
<dbReference type="EMBL" id="BMIB01000003">
    <property type="protein sequence ID" value="GGH71101.1"/>
    <property type="molecule type" value="Genomic_DNA"/>
</dbReference>
<evidence type="ECO:0000313" key="2">
    <source>
        <dbReference type="Proteomes" id="UP000627292"/>
    </source>
</evidence>
<keyword evidence="2" id="KW-1185">Reference proteome</keyword>
<reference evidence="1" key="1">
    <citation type="journal article" date="2014" name="Int. J. Syst. Evol. Microbiol.">
        <title>Complete genome sequence of Corynebacterium casei LMG S-19264T (=DSM 44701T), isolated from a smear-ripened cheese.</title>
        <authorList>
            <consortium name="US DOE Joint Genome Institute (JGI-PGF)"/>
            <person name="Walter F."/>
            <person name="Albersmeier A."/>
            <person name="Kalinowski J."/>
            <person name="Ruckert C."/>
        </authorList>
    </citation>
    <scope>NUCLEOTIDE SEQUENCE</scope>
    <source>
        <strain evidence="1">CGMCC 1.15290</strain>
    </source>
</reference>
<proteinExistence type="predicted"/>
<gene>
    <name evidence="1" type="ORF">GCM10011379_30090</name>
</gene>
<protein>
    <submittedName>
        <fullName evidence="1">Uncharacterized protein</fullName>
    </submittedName>
</protein>
<comment type="caution">
    <text evidence="1">The sequence shown here is derived from an EMBL/GenBank/DDBJ whole genome shotgun (WGS) entry which is preliminary data.</text>
</comment>
<organism evidence="1 2">
    <name type="scientific">Filimonas zeae</name>
    <dbReference type="NCBI Taxonomy" id="1737353"/>
    <lineage>
        <taxon>Bacteria</taxon>
        <taxon>Pseudomonadati</taxon>
        <taxon>Bacteroidota</taxon>
        <taxon>Chitinophagia</taxon>
        <taxon>Chitinophagales</taxon>
        <taxon>Chitinophagaceae</taxon>
        <taxon>Filimonas</taxon>
    </lineage>
</organism>
<accession>A0A917IYG0</accession>
<dbReference type="Proteomes" id="UP000627292">
    <property type="component" value="Unassembled WGS sequence"/>
</dbReference>
<name>A0A917IYG0_9BACT</name>
<evidence type="ECO:0000313" key="1">
    <source>
        <dbReference type="EMBL" id="GGH71101.1"/>
    </source>
</evidence>
<dbReference type="RefSeq" id="WP_188953651.1">
    <property type="nucleotide sequence ID" value="NZ_BMIB01000003.1"/>
</dbReference>
<reference evidence="1" key="2">
    <citation type="submission" date="2020-09" db="EMBL/GenBank/DDBJ databases">
        <authorList>
            <person name="Sun Q."/>
            <person name="Zhou Y."/>
        </authorList>
    </citation>
    <scope>NUCLEOTIDE SEQUENCE</scope>
    <source>
        <strain evidence="1">CGMCC 1.15290</strain>
    </source>
</reference>
<sequence>MAMVWVNRIAAVLMVCLMFFLAVKRYVFDDGKLRSNRRFTIATVYRISYPAEGGPDADYQYCVNQVTYKNSASISTQKPQPVVGDKFLLKYYPPDPQVARILLDKPIDSLLISKMQIDTCGR</sequence>